<reference evidence="1" key="1">
    <citation type="journal article" date="2017" name="Nature">
        <title>The sunflower genome provides insights into oil metabolism, flowering and Asterid evolution.</title>
        <authorList>
            <person name="Badouin H."/>
            <person name="Gouzy J."/>
            <person name="Grassa C.J."/>
            <person name="Murat F."/>
            <person name="Staton S.E."/>
            <person name="Cottret L."/>
            <person name="Lelandais-Briere C."/>
            <person name="Owens G.L."/>
            <person name="Carrere S."/>
            <person name="Mayjonade B."/>
            <person name="Legrand L."/>
            <person name="Gill N."/>
            <person name="Kane N.C."/>
            <person name="Bowers J.E."/>
            <person name="Hubner S."/>
            <person name="Bellec A."/>
            <person name="Berard A."/>
            <person name="Berges H."/>
            <person name="Blanchet N."/>
            <person name="Boniface M.C."/>
            <person name="Brunel D."/>
            <person name="Catrice O."/>
            <person name="Chaidir N."/>
            <person name="Claudel C."/>
            <person name="Donnadieu C."/>
            <person name="Faraut T."/>
            <person name="Fievet G."/>
            <person name="Helmstetter N."/>
            <person name="King M."/>
            <person name="Knapp S.J."/>
            <person name="Lai Z."/>
            <person name="Le Paslier M.C."/>
            <person name="Lippi Y."/>
            <person name="Lorenzon L."/>
            <person name="Mandel J.R."/>
            <person name="Marage G."/>
            <person name="Marchand G."/>
            <person name="Marquand E."/>
            <person name="Bret-Mestries E."/>
            <person name="Morien E."/>
            <person name="Nambeesan S."/>
            <person name="Nguyen T."/>
            <person name="Pegot-Espagnet P."/>
            <person name="Pouilly N."/>
            <person name="Raftis F."/>
            <person name="Sallet E."/>
            <person name="Schiex T."/>
            <person name="Thomas J."/>
            <person name="Vandecasteele C."/>
            <person name="Vares D."/>
            <person name="Vear F."/>
            <person name="Vautrin S."/>
            <person name="Crespi M."/>
            <person name="Mangin B."/>
            <person name="Burke J.M."/>
            <person name="Salse J."/>
            <person name="Munos S."/>
            <person name="Vincourt P."/>
            <person name="Rieseberg L.H."/>
            <person name="Langlade N.B."/>
        </authorList>
    </citation>
    <scope>NUCLEOTIDE SEQUENCE</scope>
    <source>
        <tissue evidence="1">Leaves</tissue>
    </source>
</reference>
<comment type="caution">
    <text evidence="1">The sequence shown here is derived from an EMBL/GenBank/DDBJ whole genome shotgun (WGS) entry which is preliminary data.</text>
</comment>
<name>A0A9K3IVK2_HELAN</name>
<sequence>MSHSEPNRFGRRKMRGQNAFLYASFSQHLTSTTRSRYNHITSMFLWCCTIVASHLGVVCSEMVRENLT</sequence>
<keyword evidence="2" id="KW-1185">Reference proteome</keyword>
<reference evidence="1" key="2">
    <citation type="submission" date="2020-06" db="EMBL/GenBank/DDBJ databases">
        <title>Helianthus annuus Genome sequencing and assembly Release 2.</title>
        <authorList>
            <person name="Gouzy J."/>
            <person name="Langlade N."/>
            <person name="Munos S."/>
        </authorList>
    </citation>
    <scope>NUCLEOTIDE SEQUENCE</scope>
    <source>
        <tissue evidence="1">Leaves</tissue>
    </source>
</reference>
<protein>
    <submittedName>
        <fullName evidence="1">Uncharacterized protein</fullName>
    </submittedName>
</protein>
<dbReference type="Gramene" id="mRNA:HanXRQr2_Chr06g0273041">
    <property type="protein sequence ID" value="CDS:HanXRQr2_Chr06g0273041.1"/>
    <property type="gene ID" value="HanXRQr2_Chr06g0273041"/>
</dbReference>
<dbReference type="EMBL" id="MNCJ02000321">
    <property type="protein sequence ID" value="KAF5803580.1"/>
    <property type="molecule type" value="Genomic_DNA"/>
</dbReference>
<dbReference type="Proteomes" id="UP000215914">
    <property type="component" value="Unassembled WGS sequence"/>
</dbReference>
<accession>A0A9K3IVK2</accession>
<organism evidence="1 2">
    <name type="scientific">Helianthus annuus</name>
    <name type="common">Common sunflower</name>
    <dbReference type="NCBI Taxonomy" id="4232"/>
    <lineage>
        <taxon>Eukaryota</taxon>
        <taxon>Viridiplantae</taxon>
        <taxon>Streptophyta</taxon>
        <taxon>Embryophyta</taxon>
        <taxon>Tracheophyta</taxon>
        <taxon>Spermatophyta</taxon>
        <taxon>Magnoliopsida</taxon>
        <taxon>eudicotyledons</taxon>
        <taxon>Gunneridae</taxon>
        <taxon>Pentapetalae</taxon>
        <taxon>asterids</taxon>
        <taxon>campanulids</taxon>
        <taxon>Asterales</taxon>
        <taxon>Asteraceae</taxon>
        <taxon>Asteroideae</taxon>
        <taxon>Heliantheae alliance</taxon>
        <taxon>Heliantheae</taxon>
        <taxon>Helianthus</taxon>
    </lineage>
</organism>
<gene>
    <name evidence="1" type="ORF">HanXRQr2_Chr06g0273041</name>
</gene>
<evidence type="ECO:0000313" key="1">
    <source>
        <dbReference type="EMBL" id="KAF5803580.1"/>
    </source>
</evidence>
<dbReference type="AlphaFoldDB" id="A0A9K3IVK2"/>
<proteinExistence type="predicted"/>
<evidence type="ECO:0000313" key="2">
    <source>
        <dbReference type="Proteomes" id="UP000215914"/>
    </source>
</evidence>